<dbReference type="RefSeq" id="WP_266347856.1">
    <property type="nucleotide sequence ID" value="NZ_JAPKNG010000002.1"/>
</dbReference>
<dbReference type="EMBL" id="JAUSVO010000002">
    <property type="protein sequence ID" value="MDQ0436916.1"/>
    <property type="molecule type" value="Genomic_DNA"/>
</dbReference>
<feature type="transmembrane region" description="Helical" evidence="6">
    <location>
        <begin position="237"/>
        <end position="255"/>
    </location>
</feature>
<organism evidence="8 9">
    <name type="scientific">Kaistia dalseonensis</name>
    <dbReference type="NCBI Taxonomy" id="410840"/>
    <lineage>
        <taxon>Bacteria</taxon>
        <taxon>Pseudomonadati</taxon>
        <taxon>Pseudomonadota</taxon>
        <taxon>Alphaproteobacteria</taxon>
        <taxon>Hyphomicrobiales</taxon>
        <taxon>Kaistiaceae</taxon>
        <taxon>Kaistia</taxon>
    </lineage>
</organism>
<protein>
    <submittedName>
        <fullName evidence="8">Drug/metabolite transporter (DMT)-like permease</fullName>
    </submittedName>
</protein>
<dbReference type="PANTHER" id="PTHR42920">
    <property type="entry name" value="OS03G0707200 PROTEIN-RELATED"/>
    <property type="match status" value="1"/>
</dbReference>
<evidence type="ECO:0000256" key="3">
    <source>
        <dbReference type="ARBA" id="ARBA00022692"/>
    </source>
</evidence>
<evidence type="ECO:0000259" key="7">
    <source>
        <dbReference type="Pfam" id="PF00892"/>
    </source>
</evidence>
<feature type="transmembrane region" description="Helical" evidence="6">
    <location>
        <begin position="89"/>
        <end position="110"/>
    </location>
</feature>
<dbReference type="Pfam" id="PF00892">
    <property type="entry name" value="EamA"/>
    <property type="match status" value="2"/>
</dbReference>
<accession>A0ABU0H635</accession>
<dbReference type="PANTHER" id="PTHR42920:SF5">
    <property type="entry name" value="EAMA DOMAIN-CONTAINING PROTEIN"/>
    <property type="match status" value="1"/>
</dbReference>
<feature type="domain" description="EamA" evidence="7">
    <location>
        <begin position="175"/>
        <end position="309"/>
    </location>
</feature>
<evidence type="ECO:0000313" key="8">
    <source>
        <dbReference type="EMBL" id="MDQ0436916.1"/>
    </source>
</evidence>
<evidence type="ECO:0000256" key="5">
    <source>
        <dbReference type="ARBA" id="ARBA00023136"/>
    </source>
</evidence>
<feature type="transmembrane region" description="Helical" evidence="6">
    <location>
        <begin position="267"/>
        <end position="288"/>
    </location>
</feature>
<evidence type="ECO:0000256" key="2">
    <source>
        <dbReference type="ARBA" id="ARBA00022475"/>
    </source>
</evidence>
<keyword evidence="3 6" id="KW-0812">Transmembrane</keyword>
<keyword evidence="4 6" id="KW-1133">Transmembrane helix</keyword>
<gene>
    <name evidence="8" type="ORF">QO014_001301</name>
</gene>
<name>A0ABU0H635_9HYPH</name>
<proteinExistence type="predicted"/>
<keyword evidence="9" id="KW-1185">Reference proteome</keyword>
<feature type="transmembrane region" description="Helical" evidence="6">
    <location>
        <begin position="122"/>
        <end position="140"/>
    </location>
</feature>
<keyword evidence="2" id="KW-1003">Cell membrane</keyword>
<dbReference type="InterPro" id="IPR000620">
    <property type="entry name" value="EamA_dom"/>
</dbReference>
<feature type="transmembrane region" description="Helical" evidence="6">
    <location>
        <begin position="205"/>
        <end position="225"/>
    </location>
</feature>
<keyword evidence="5 6" id="KW-0472">Membrane</keyword>
<dbReference type="Proteomes" id="UP001241603">
    <property type="component" value="Unassembled WGS sequence"/>
</dbReference>
<comment type="subcellular location">
    <subcellularLocation>
        <location evidence="1">Cell membrane</location>
        <topology evidence="1">Multi-pass membrane protein</topology>
    </subcellularLocation>
</comment>
<reference evidence="8 9" key="1">
    <citation type="submission" date="2023-07" db="EMBL/GenBank/DDBJ databases">
        <title>Genomic Encyclopedia of Type Strains, Phase IV (KMG-IV): sequencing the most valuable type-strain genomes for metagenomic binning, comparative biology and taxonomic classification.</title>
        <authorList>
            <person name="Goeker M."/>
        </authorList>
    </citation>
    <scope>NUCLEOTIDE SEQUENCE [LARGE SCALE GENOMIC DNA]</scope>
    <source>
        <strain evidence="8 9">B6-8</strain>
    </source>
</reference>
<dbReference type="InterPro" id="IPR037185">
    <property type="entry name" value="EmrE-like"/>
</dbReference>
<dbReference type="Gene3D" id="1.10.3730.20">
    <property type="match status" value="1"/>
</dbReference>
<feature type="transmembrane region" description="Helical" evidence="6">
    <location>
        <begin position="57"/>
        <end position="77"/>
    </location>
</feature>
<sequence length="326" mass="34856">MTSTAVPADTLSAIAARRSMMIGYLYAIIGALLFASKGILIKLVYQHGLDAETILTLRMLFSLPFYLVIGIVTVAEYRRIGRALPGIGLVVKSILVGLLGYWLSAYLDFIGLETISAQFERLILYTYPFWVVLFGVAFFGQRAKPTALLGFVVSYAGLALIFTQMTAAPGQDVVFGVLVILGAAIAFALYQLFAKNLIATVGPQLFTCIAMIGAAAIIIGQFALTHPISALAVNHTVLIYSIILAVGTAVLPAFFMNAALQRISAQANATIGMLSPVCTIFLAMGILGEMLTPTDWVGTVLVIAGIAWFTVFDRRKAETTAEAAVN</sequence>
<feature type="domain" description="EamA" evidence="7">
    <location>
        <begin position="21"/>
        <end position="163"/>
    </location>
</feature>
<feature type="transmembrane region" description="Helical" evidence="6">
    <location>
        <begin position="24"/>
        <end position="45"/>
    </location>
</feature>
<feature type="transmembrane region" description="Helical" evidence="6">
    <location>
        <begin position="294"/>
        <end position="312"/>
    </location>
</feature>
<dbReference type="InterPro" id="IPR051258">
    <property type="entry name" value="Diverse_Substrate_Transporter"/>
</dbReference>
<feature type="transmembrane region" description="Helical" evidence="6">
    <location>
        <begin position="173"/>
        <end position="193"/>
    </location>
</feature>
<feature type="transmembrane region" description="Helical" evidence="6">
    <location>
        <begin position="147"/>
        <end position="167"/>
    </location>
</feature>
<comment type="caution">
    <text evidence="8">The sequence shown here is derived from an EMBL/GenBank/DDBJ whole genome shotgun (WGS) entry which is preliminary data.</text>
</comment>
<evidence type="ECO:0000256" key="1">
    <source>
        <dbReference type="ARBA" id="ARBA00004651"/>
    </source>
</evidence>
<evidence type="ECO:0000313" key="9">
    <source>
        <dbReference type="Proteomes" id="UP001241603"/>
    </source>
</evidence>
<dbReference type="SUPFAM" id="SSF103481">
    <property type="entry name" value="Multidrug resistance efflux transporter EmrE"/>
    <property type="match status" value="2"/>
</dbReference>
<evidence type="ECO:0000256" key="6">
    <source>
        <dbReference type="SAM" id="Phobius"/>
    </source>
</evidence>
<evidence type="ECO:0000256" key="4">
    <source>
        <dbReference type="ARBA" id="ARBA00022989"/>
    </source>
</evidence>